<dbReference type="InterPro" id="IPR027417">
    <property type="entry name" value="P-loop_NTPase"/>
</dbReference>
<dbReference type="SUPFAM" id="SSF52540">
    <property type="entry name" value="P-loop containing nucleoside triphosphate hydrolases"/>
    <property type="match status" value="1"/>
</dbReference>
<dbReference type="GO" id="GO:0006281">
    <property type="term" value="P:DNA repair"/>
    <property type="evidence" value="ECO:0007669"/>
    <property type="project" value="TreeGrafter"/>
</dbReference>
<protein>
    <submittedName>
        <fullName evidence="6">SNF2_N domain-containing protein</fullName>
    </submittedName>
</protein>
<evidence type="ECO:0000313" key="7">
    <source>
        <dbReference type="Proteomes" id="UP000005240"/>
    </source>
</evidence>
<keyword evidence="1" id="KW-0547">Nucleotide-binding</keyword>
<sequence length="291" mass="31911">MSAYCLGQLIAPIFSSRLSDASEVPQVGFLQRGRTQVHVYGTRRIRIGDLSPGASKQLGPLLGPISSCSAPVTSKNIPAEDQSLMKIHAFVVIQRGVQPQLGGCVFSRLEHIQHIQTAFAAAHLELTPLRNYNPSLYFDIPHFASDMAEAAMTANNAGVATALQQCRTKLKAHQLTALEFLRTNESSVDQKLALWRHPGNVWLRRFTAQAGINTPDNSTKTQSQGSILADDMGLGKKLTSLTFILASADFAVQFQWEDWITQSAATLVICPQATLSNWEHEIRCKGHVDPH</sequence>
<dbReference type="Gene3D" id="3.40.50.10810">
    <property type="entry name" value="Tandem AAA-ATPase domain"/>
    <property type="match status" value="1"/>
</dbReference>
<dbReference type="Proteomes" id="UP000005240">
    <property type="component" value="Unassembled WGS sequence"/>
</dbReference>
<dbReference type="InterPro" id="IPR000330">
    <property type="entry name" value="SNF2_N"/>
</dbReference>
<dbReference type="EMBL" id="ADAS02000101">
    <property type="protein sequence ID" value="OAV90434.1"/>
    <property type="molecule type" value="Genomic_DNA"/>
</dbReference>
<reference evidence="5" key="1">
    <citation type="submission" date="2009-11" db="EMBL/GenBank/DDBJ databases">
        <authorList>
            <consortium name="The Broad Institute Genome Sequencing Platform"/>
            <person name="Ward D."/>
            <person name="Feldgarden M."/>
            <person name="Earl A."/>
            <person name="Young S.K."/>
            <person name="Zeng Q."/>
            <person name="Koehrsen M."/>
            <person name="Alvarado L."/>
            <person name="Berlin A."/>
            <person name="Bochicchio J."/>
            <person name="Borenstein D."/>
            <person name="Chapman S.B."/>
            <person name="Chen Z."/>
            <person name="Engels R."/>
            <person name="Freedman E."/>
            <person name="Gellesch M."/>
            <person name="Goldberg J."/>
            <person name="Griggs A."/>
            <person name="Gujja S."/>
            <person name="Heilman E."/>
            <person name="Heiman D."/>
            <person name="Hepburn T."/>
            <person name="Howarth C."/>
            <person name="Jen D."/>
            <person name="Larson L."/>
            <person name="Lewis B."/>
            <person name="Mehta T."/>
            <person name="Park D."/>
            <person name="Pearson M."/>
            <person name="Roberts A."/>
            <person name="Saif S."/>
            <person name="Shea T."/>
            <person name="Shenoy N."/>
            <person name="Sisk P."/>
            <person name="Stolte C."/>
            <person name="Sykes S."/>
            <person name="Thomson T."/>
            <person name="Walk T."/>
            <person name="White J."/>
            <person name="Yandava C."/>
            <person name="Izard J."/>
            <person name="Baranova O.V."/>
            <person name="Blanton J.M."/>
            <person name="Tanner A.C."/>
            <person name="Dewhirst F.E."/>
            <person name="Haas B."/>
            <person name="Nusbaum C."/>
            <person name="Birren B."/>
        </authorList>
    </citation>
    <scope>NUCLEOTIDE SEQUENCE [LARGE SCALE GENOMIC DNA]</scope>
    <source>
        <strain evidence="5">1-1 BBBD Race 1</strain>
    </source>
</reference>
<name>A0A180GCY7_PUCT1</name>
<dbReference type="InterPro" id="IPR050628">
    <property type="entry name" value="SNF2_RAD54_helicase_TF"/>
</dbReference>
<reference evidence="5" key="2">
    <citation type="submission" date="2016-05" db="EMBL/GenBank/DDBJ databases">
        <title>Comparative analysis highlights variable genome content of wheat rusts and divergence of the mating loci.</title>
        <authorList>
            <person name="Cuomo C.A."/>
            <person name="Bakkeren G."/>
            <person name="Szabo L."/>
            <person name="Khalil H."/>
            <person name="Joly D."/>
            <person name="Goldberg J."/>
            <person name="Young S."/>
            <person name="Zeng Q."/>
            <person name="Fellers J."/>
        </authorList>
    </citation>
    <scope>NUCLEOTIDE SEQUENCE [LARGE SCALE GENOMIC DNA]</scope>
    <source>
        <strain evidence="5">1-1 BBBD Race 1</strain>
    </source>
</reference>
<dbReference type="OrthoDB" id="423559at2759"/>
<dbReference type="STRING" id="630390.A0A180GCY7"/>
<dbReference type="InterPro" id="IPR038718">
    <property type="entry name" value="SNF2-like_sf"/>
</dbReference>
<dbReference type="PANTHER" id="PTHR45626:SF22">
    <property type="entry name" value="DNA REPAIR PROTEIN RAD5"/>
    <property type="match status" value="1"/>
</dbReference>
<dbReference type="AlphaFoldDB" id="A0A180GCY7"/>
<organism evidence="5">
    <name type="scientific">Puccinia triticina (isolate 1-1 / race 1 (BBBD))</name>
    <name type="common">Brown leaf rust fungus</name>
    <dbReference type="NCBI Taxonomy" id="630390"/>
    <lineage>
        <taxon>Eukaryota</taxon>
        <taxon>Fungi</taxon>
        <taxon>Dikarya</taxon>
        <taxon>Basidiomycota</taxon>
        <taxon>Pucciniomycotina</taxon>
        <taxon>Pucciniomycetes</taxon>
        <taxon>Pucciniales</taxon>
        <taxon>Pucciniaceae</taxon>
        <taxon>Puccinia</taxon>
    </lineage>
</organism>
<dbReference type="GO" id="GO:0008094">
    <property type="term" value="F:ATP-dependent activity, acting on DNA"/>
    <property type="evidence" value="ECO:0007669"/>
    <property type="project" value="TreeGrafter"/>
</dbReference>
<gene>
    <name evidence="5" type="ORF">PTTG_28320</name>
</gene>
<keyword evidence="2" id="KW-0378">Hydrolase</keyword>
<evidence type="ECO:0000256" key="1">
    <source>
        <dbReference type="ARBA" id="ARBA00022741"/>
    </source>
</evidence>
<accession>A0A180GCY7</accession>
<dbReference type="GO" id="GO:0016787">
    <property type="term" value="F:hydrolase activity"/>
    <property type="evidence" value="ECO:0007669"/>
    <property type="project" value="UniProtKB-KW"/>
</dbReference>
<dbReference type="GO" id="GO:0005524">
    <property type="term" value="F:ATP binding"/>
    <property type="evidence" value="ECO:0007669"/>
    <property type="project" value="UniProtKB-KW"/>
</dbReference>
<evidence type="ECO:0000313" key="5">
    <source>
        <dbReference type="EMBL" id="OAV90434.1"/>
    </source>
</evidence>
<evidence type="ECO:0000313" key="6">
    <source>
        <dbReference type="EnsemblFungi" id="PTTG_28320-t43_1-p1"/>
    </source>
</evidence>
<dbReference type="EnsemblFungi" id="PTTG_28320-t43_1">
    <property type="protein sequence ID" value="PTTG_28320-t43_1-p1"/>
    <property type="gene ID" value="PTTG_28320"/>
</dbReference>
<keyword evidence="7" id="KW-1185">Reference proteome</keyword>
<feature type="domain" description="SNF2 N-terminal" evidence="4">
    <location>
        <begin position="173"/>
        <end position="283"/>
    </location>
</feature>
<dbReference type="GO" id="GO:0005634">
    <property type="term" value="C:nucleus"/>
    <property type="evidence" value="ECO:0007669"/>
    <property type="project" value="TreeGrafter"/>
</dbReference>
<keyword evidence="3" id="KW-0067">ATP-binding</keyword>
<dbReference type="Pfam" id="PF00176">
    <property type="entry name" value="SNF2-rel_dom"/>
    <property type="match status" value="1"/>
</dbReference>
<dbReference type="PANTHER" id="PTHR45626">
    <property type="entry name" value="TRANSCRIPTION TERMINATION FACTOR 2-RELATED"/>
    <property type="match status" value="1"/>
</dbReference>
<evidence type="ECO:0000259" key="4">
    <source>
        <dbReference type="Pfam" id="PF00176"/>
    </source>
</evidence>
<reference evidence="6 7" key="3">
    <citation type="journal article" date="2017" name="G3 (Bethesda)">
        <title>Comparative analysis highlights variable genome content of wheat rusts and divergence of the mating loci.</title>
        <authorList>
            <person name="Cuomo C.A."/>
            <person name="Bakkeren G."/>
            <person name="Khalil H.B."/>
            <person name="Panwar V."/>
            <person name="Joly D."/>
            <person name="Linning R."/>
            <person name="Sakthikumar S."/>
            <person name="Song X."/>
            <person name="Adiconis X."/>
            <person name="Fan L."/>
            <person name="Goldberg J.M."/>
            <person name="Levin J.Z."/>
            <person name="Young S."/>
            <person name="Zeng Q."/>
            <person name="Anikster Y."/>
            <person name="Bruce M."/>
            <person name="Wang M."/>
            <person name="Yin C."/>
            <person name="McCallum B."/>
            <person name="Szabo L.J."/>
            <person name="Hulbert S."/>
            <person name="Chen X."/>
            <person name="Fellers J.P."/>
        </authorList>
    </citation>
    <scope>NUCLEOTIDE SEQUENCE</scope>
    <source>
        <strain evidence="7">Isolate 1-1 / race 1 (BBBD)</strain>
        <strain evidence="6">isolate 1-1 / race 1 (BBBD)</strain>
    </source>
</reference>
<evidence type="ECO:0000256" key="2">
    <source>
        <dbReference type="ARBA" id="ARBA00022801"/>
    </source>
</evidence>
<reference evidence="6" key="4">
    <citation type="submission" date="2025-05" db="UniProtKB">
        <authorList>
            <consortium name="EnsemblFungi"/>
        </authorList>
    </citation>
    <scope>IDENTIFICATION</scope>
    <source>
        <strain evidence="6">isolate 1-1 / race 1 (BBBD)</strain>
    </source>
</reference>
<proteinExistence type="predicted"/>
<evidence type="ECO:0000256" key="3">
    <source>
        <dbReference type="ARBA" id="ARBA00022840"/>
    </source>
</evidence>
<dbReference type="VEuPathDB" id="FungiDB:PTTG_28320"/>